<sequence>MPENGAVTETDRRANRNPAGPWLRADRTAGLGADGRTERVEARVGDVIAAGVLAPGERLPSEIELARLLGVAPVTVRAALDRLRHRGLVVTRRGRSGGSFVADRVDVAAIARHRLAQLDAPALRDLAVHYIAVASAALSLAAGVADPAGVAPLRRRVAAAEHADGAQWSRLLDAVLLDMAALSGSERLTAEQARLQLEYLPLLDLVFQGDRAERAERVRAVLLILDALERGDAPATVEAFTRQAQRGFERLVELAGHTPPPPSPSR</sequence>
<evidence type="ECO:0000313" key="6">
    <source>
        <dbReference type="EMBL" id="SJN42345.1"/>
    </source>
</evidence>
<evidence type="ECO:0000256" key="4">
    <source>
        <dbReference type="SAM" id="MobiDB-lite"/>
    </source>
</evidence>
<dbReference type="InterPro" id="IPR036390">
    <property type="entry name" value="WH_DNA-bd_sf"/>
</dbReference>
<dbReference type="GO" id="GO:0003677">
    <property type="term" value="F:DNA binding"/>
    <property type="evidence" value="ECO:0007669"/>
    <property type="project" value="UniProtKB-KW"/>
</dbReference>
<evidence type="ECO:0000313" key="7">
    <source>
        <dbReference type="Proteomes" id="UP000196778"/>
    </source>
</evidence>
<dbReference type="InterPro" id="IPR000524">
    <property type="entry name" value="Tscrpt_reg_HTH_GntR"/>
</dbReference>
<evidence type="ECO:0000256" key="2">
    <source>
        <dbReference type="ARBA" id="ARBA00023125"/>
    </source>
</evidence>
<keyword evidence="3" id="KW-0804">Transcription</keyword>
<dbReference type="EMBL" id="FUKR01000078">
    <property type="protein sequence ID" value="SJN42345.1"/>
    <property type="molecule type" value="Genomic_DNA"/>
</dbReference>
<dbReference type="PANTHER" id="PTHR43537:SF5">
    <property type="entry name" value="UXU OPERON TRANSCRIPTIONAL REGULATOR"/>
    <property type="match status" value="1"/>
</dbReference>
<dbReference type="Proteomes" id="UP000196778">
    <property type="component" value="Unassembled WGS sequence"/>
</dbReference>
<dbReference type="GO" id="GO:0003700">
    <property type="term" value="F:DNA-binding transcription factor activity"/>
    <property type="evidence" value="ECO:0007669"/>
    <property type="project" value="InterPro"/>
</dbReference>
<keyword evidence="1" id="KW-0805">Transcription regulation</keyword>
<accession>A0A1R4KDU4</accession>
<feature type="region of interest" description="Disordered" evidence="4">
    <location>
        <begin position="1"/>
        <end position="30"/>
    </location>
</feature>
<dbReference type="InterPro" id="IPR036388">
    <property type="entry name" value="WH-like_DNA-bd_sf"/>
</dbReference>
<proteinExistence type="predicted"/>
<protein>
    <submittedName>
        <fullName evidence="6">Transcriptional regulator, GntR family</fullName>
    </submittedName>
</protein>
<dbReference type="SUPFAM" id="SSF48008">
    <property type="entry name" value="GntR ligand-binding domain-like"/>
    <property type="match status" value="1"/>
</dbReference>
<dbReference type="PROSITE" id="PS50949">
    <property type="entry name" value="HTH_GNTR"/>
    <property type="match status" value="1"/>
</dbReference>
<evidence type="ECO:0000259" key="5">
    <source>
        <dbReference type="PROSITE" id="PS50949"/>
    </source>
</evidence>
<evidence type="ECO:0000256" key="3">
    <source>
        <dbReference type="ARBA" id="ARBA00023163"/>
    </source>
</evidence>
<dbReference type="PANTHER" id="PTHR43537">
    <property type="entry name" value="TRANSCRIPTIONAL REGULATOR, GNTR FAMILY"/>
    <property type="match status" value="1"/>
</dbReference>
<dbReference type="InterPro" id="IPR008920">
    <property type="entry name" value="TF_FadR/GntR_C"/>
</dbReference>
<organism evidence="6 7">
    <name type="scientific">Mycetocola reblochoni REB411</name>
    <dbReference type="NCBI Taxonomy" id="1255698"/>
    <lineage>
        <taxon>Bacteria</taxon>
        <taxon>Bacillati</taxon>
        <taxon>Actinomycetota</taxon>
        <taxon>Actinomycetes</taxon>
        <taxon>Micrococcales</taxon>
        <taxon>Microbacteriaceae</taxon>
        <taxon>Mycetocola</taxon>
    </lineage>
</organism>
<gene>
    <name evidence="6" type="ORF">FM119_13215</name>
</gene>
<dbReference type="PRINTS" id="PR00035">
    <property type="entry name" value="HTHGNTR"/>
</dbReference>
<dbReference type="AlphaFoldDB" id="A0A1R4KDU4"/>
<dbReference type="OrthoDB" id="9784718at2"/>
<evidence type="ECO:0000256" key="1">
    <source>
        <dbReference type="ARBA" id="ARBA00023015"/>
    </source>
</evidence>
<dbReference type="Gene3D" id="1.20.120.530">
    <property type="entry name" value="GntR ligand-binding domain-like"/>
    <property type="match status" value="1"/>
</dbReference>
<dbReference type="Pfam" id="PF00392">
    <property type="entry name" value="GntR"/>
    <property type="match status" value="1"/>
</dbReference>
<dbReference type="CDD" id="cd07377">
    <property type="entry name" value="WHTH_GntR"/>
    <property type="match status" value="1"/>
</dbReference>
<reference evidence="7" key="1">
    <citation type="submission" date="2017-02" db="EMBL/GenBank/DDBJ databases">
        <authorList>
            <person name="Dridi B."/>
        </authorList>
    </citation>
    <scope>NUCLEOTIDE SEQUENCE [LARGE SCALE GENOMIC DNA]</scope>
    <source>
        <strain evidence="7">EB411</strain>
    </source>
</reference>
<dbReference type="Gene3D" id="1.10.10.10">
    <property type="entry name" value="Winged helix-like DNA-binding domain superfamily/Winged helix DNA-binding domain"/>
    <property type="match status" value="1"/>
</dbReference>
<keyword evidence="7" id="KW-1185">Reference proteome</keyword>
<keyword evidence="2" id="KW-0238">DNA-binding</keyword>
<dbReference type="SUPFAM" id="SSF46785">
    <property type="entry name" value="Winged helix' DNA-binding domain"/>
    <property type="match status" value="1"/>
</dbReference>
<dbReference type="SMART" id="SM00345">
    <property type="entry name" value="HTH_GNTR"/>
    <property type="match status" value="1"/>
</dbReference>
<name>A0A1R4KDU4_9MICO</name>
<feature type="domain" description="HTH gntR-type" evidence="5">
    <location>
        <begin position="34"/>
        <end position="104"/>
    </location>
</feature>